<gene>
    <name evidence="1" type="ORF">Amon02_000893900</name>
</gene>
<evidence type="ECO:0000313" key="2">
    <source>
        <dbReference type="Proteomes" id="UP001165064"/>
    </source>
</evidence>
<comment type="caution">
    <text evidence="1">The sequence shown here is derived from an EMBL/GenBank/DDBJ whole genome shotgun (WGS) entry which is preliminary data.</text>
</comment>
<proteinExistence type="predicted"/>
<keyword evidence="2" id="KW-1185">Reference proteome</keyword>
<name>A0ACB5TND3_AMBMO</name>
<sequence length="362" mass="41298">MFQELLDAEDGQYLLVYELFDNVIQSYITEYTTDDRDRLNRILCVVDCLVYLSNLIPTFANLPNELVGSISSYPIYDLMKPALENKERMTYHFDINGRGRPKVRPKTAVTLSQLTKTILSRKKKSKEKEAHLATKEFVPQLNLPAEEAYMSHGRQLRKRPGALGTTSRSHKRSRRSANFEDWSMDHEVIKIEDDDEQPLDADEEDNKDDLFEKQIDNLFEQIVPSPKKKKKTVGKKSRTETKITTRTSGRQTRSSTLHVVEESDESDDLSDTVDETEESDNLSDTVDESEESPEATPQPVPVVKKSRAKPRTVTSKRQTRSSEIQIIDEPEESETLSHIVDRSAKVGKKTRAKPKATPKANV</sequence>
<organism evidence="1 2">
    <name type="scientific">Ambrosiozyma monospora</name>
    <name type="common">Yeast</name>
    <name type="synonym">Endomycopsis monosporus</name>
    <dbReference type="NCBI Taxonomy" id="43982"/>
    <lineage>
        <taxon>Eukaryota</taxon>
        <taxon>Fungi</taxon>
        <taxon>Dikarya</taxon>
        <taxon>Ascomycota</taxon>
        <taxon>Saccharomycotina</taxon>
        <taxon>Pichiomycetes</taxon>
        <taxon>Pichiales</taxon>
        <taxon>Pichiaceae</taxon>
        <taxon>Ambrosiozyma</taxon>
    </lineage>
</organism>
<reference evidence="1" key="1">
    <citation type="submission" date="2023-04" db="EMBL/GenBank/DDBJ databases">
        <title>Ambrosiozyma monospora NBRC 10751.</title>
        <authorList>
            <person name="Ichikawa N."/>
            <person name="Sato H."/>
            <person name="Tonouchi N."/>
        </authorList>
    </citation>
    <scope>NUCLEOTIDE SEQUENCE</scope>
    <source>
        <strain evidence="1">NBRC 10751</strain>
    </source>
</reference>
<protein>
    <submittedName>
        <fullName evidence="1">Unnamed protein product</fullName>
    </submittedName>
</protein>
<accession>A0ACB5TND3</accession>
<evidence type="ECO:0000313" key="1">
    <source>
        <dbReference type="EMBL" id="GME91598.1"/>
    </source>
</evidence>
<dbReference type="Proteomes" id="UP001165064">
    <property type="component" value="Unassembled WGS sequence"/>
</dbReference>
<dbReference type="EMBL" id="BSXS01008146">
    <property type="protein sequence ID" value="GME91598.1"/>
    <property type="molecule type" value="Genomic_DNA"/>
</dbReference>